<reference evidence="2" key="3">
    <citation type="submission" date="2025-05" db="UniProtKB">
        <authorList>
            <consortium name="Ensembl"/>
        </authorList>
    </citation>
    <scope>IDENTIFICATION</scope>
    <source>
        <strain evidence="2">HNI</strain>
    </source>
</reference>
<reference key="1">
    <citation type="journal article" date="2007" name="Nature">
        <title>The medaka draft genome and insights into vertebrate genome evolution.</title>
        <authorList>
            <person name="Kasahara M."/>
            <person name="Naruse K."/>
            <person name="Sasaki S."/>
            <person name="Nakatani Y."/>
            <person name="Qu W."/>
            <person name="Ahsan B."/>
            <person name="Yamada T."/>
            <person name="Nagayasu Y."/>
            <person name="Doi K."/>
            <person name="Kasai Y."/>
            <person name="Jindo T."/>
            <person name="Kobayashi D."/>
            <person name="Shimada A."/>
            <person name="Toyoda A."/>
            <person name="Kuroki Y."/>
            <person name="Fujiyama A."/>
            <person name="Sasaki T."/>
            <person name="Shimizu A."/>
            <person name="Asakawa S."/>
            <person name="Shimizu N."/>
            <person name="Hashimoto S."/>
            <person name="Yang J."/>
            <person name="Lee Y."/>
            <person name="Matsushima K."/>
            <person name="Sugano S."/>
            <person name="Sakaizumi M."/>
            <person name="Narita T."/>
            <person name="Ohishi K."/>
            <person name="Haga S."/>
            <person name="Ohta F."/>
            <person name="Nomoto H."/>
            <person name="Nogata K."/>
            <person name="Morishita T."/>
            <person name="Endo T."/>
            <person name="Shin-I T."/>
            <person name="Takeda H."/>
            <person name="Morishita S."/>
            <person name="Kohara Y."/>
        </authorList>
    </citation>
    <scope>NUCLEOTIDE SEQUENCE [LARGE SCALE GENOMIC DNA]</scope>
    <source>
        <strain>Hd-rR</strain>
    </source>
</reference>
<name>A0A3P9M7Z8_ORYLA</name>
<dbReference type="Ensembl" id="ENSORLT00020031916.1">
    <property type="protein sequence ID" value="ENSORLP00020011768.1"/>
    <property type="gene ID" value="ENSORLG00020012700.1"/>
</dbReference>
<dbReference type="InterPro" id="IPR029131">
    <property type="entry name" value="HAUS5"/>
</dbReference>
<dbReference type="Ensembl" id="ENSORLT00020031910.1">
    <property type="protein sequence ID" value="ENSORLP00020028934.1"/>
    <property type="gene ID" value="ENSORLG00020012700.1"/>
</dbReference>
<dbReference type="Pfam" id="PF14817">
    <property type="entry name" value="HAUS5"/>
    <property type="match status" value="1"/>
</dbReference>
<evidence type="ECO:0000256" key="1">
    <source>
        <dbReference type="SAM" id="Coils"/>
    </source>
</evidence>
<organism evidence="2 3">
    <name type="scientific">Oryzias latipes</name>
    <name type="common">Japanese rice fish</name>
    <name type="synonym">Japanese killifish</name>
    <dbReference type="NCBI Taxonomy" id="8090"/>
    <lineage>
        <taxon>Eukaryota</taxon>
        <taxon>Metazoa</taxon>
        <taxon>Chordata</taxon>
        <taxon>Craniata</taxon>
        <taxon>Vertebrata</taxon>
        <taxon>Euteleostomi</taxon>
        <taxon>Actinopterygii</taxon>
        <taxon>Neopterygii</taxon>
        <taxon>Teleostei</taxon>
        <taxon>Neoteleostei</taxon>
        <taxon>Acanthomorphata</taxon>
        <taxon>Ovalentaria</taxon>
        <taxon>Atherinomorphae</taxon>
        <taxon>Beloniformes</taxon>
        <taxon>Adrianichthyidae</taxon>
        <taxon>Oryziinae</taxon>
        <taxon>Oryzias</taxon>
    </lineage>
</organism>
<proteinExistence type="predicted"/>
<protein>
    <submittedName>
        <fullName evidence="2">HAUS augmin like complex subunit 5</fullName>
    </submittedName>
</protein>
<sequence>MSDKNLVDELRRWATEEFNLPPDSLPNNNYLKTLCVGNGRSIWKYMIQHVYSQRNVRIMRGNLQWYQALQDKELKKAEGQSEAAKRRELQTKIEQLRSEIIVVDSQMRGTEEQLATQERSISCIKGQIKDSQCRELILQAYRQRCSLGRQILSDDVKKIDGHCQGLEEIARKAEIEMLYDSEPSDNIDDKRGNVKGGAEAQVLRELRALCVDRVQFYQSLQESELKLPNSANRHMTREQRTTVYQYWLSSVEKVLGDYPPNHVLSALQYLASREQTELEKKLVSADVTQDLTSLRFQYESNRLLDVSLEEKDELPPVKTLLEAAWEEVQQSQVELAQTRRRVQGLKQQLVARKKETAAADELHCDAAALSALEVELQGVMQAAALDHIRDFCIQLDRHAKSRQEALRSLHNQWQSILDFRELVALRQEQIRGLIRGNSTDKTQLIRLHKELQAFIEGKVLPQFADVINAATDLRNSISKEARQFGSVSLVSLDRRVVDGIRRVPASSLSIHRLASPNFSSLCQNLSFPVHKAPEELCSQARDLQLDFRFLRRLLQLYTTSLQNVQTEAEQLHASDQKALLNRIKEADQKILKSLLPRARGLTQGCAQALSYRDQFQTAISHWWDKPAQHVLPEVSKGGLTLQQWLQRWKLAAKDL</sequence>
<feature type="coiled-coil region" evidence="1">
    <location>
        <begin position="79"/>
        <end position="113"/>
    </location>
</feature>
<reference evidence="2 3" key="2">
    <citation type="submission" date="2017-04" db="EMBL/GenBank/DDBJ databases">
        <title>CpG methylation of centromeres and impact of large insertions on vertebrate speciation.</title>
        <authorList>
            <person name="Ichikawa K."/>
            <person name="Yoshimura J."/>
            <person name="Morishita S."/>
        </authorList>
    </citation>
    <scope>NUCLEOTIDE SEQUENCE</scope>
    <source>
        <strain evidence="2 3">HNI</strain>
    </source>
</reference>
<evidence type="ECO:0000313" key="2">
    <source>
        <dbReference type="Ensembl" id="ENSORLP00020028934.1"/>
    </source>
</evidence>
<keyword evidence="1" id="KW-0175">Coiled coil</keyword>
<dbReference type="PANTHER" id="PTHR28588">
    <property type="entry name" value="HAUS AUGMIN-LIKE COMPLEX SUBUNIT 5"/>
    <property type="match status" value="1"/>
</dbReference>
<feature type="coiled-coil region" evidence="1">
    <location>
        <begin position="328"/>
        <end position="355"/>
    </location>
</feature>
<accession>A0A3P9M7Z8</accession>
<dbReference type="GO" id="GO:0070652">
    <property type="term" value="C:HAUS complex"/>
    <property type="evidence" value="ECO:0007669"/>
    <property type="project" value="InterPro"/>
</dbReference>
<evidence type="ECO:0000313" key="3">
    <source>
        <dbReference type="Proteomes" id="UP000265180"/>
    </source>
</evidence>
<dbReference type="PANTHER" id="PTHR28588:SF1">
    <property type="entry name" value="HAUS AUGMIN-LIKE COMPLEX SUBUNIT 5"/>
    <property type="match status" value="1"/>
</dbReference>
<dbReference type="Proteomes" id="UP000265180">
    <property type="component" value="Chromosome 4"/>
</dbReference>
<dbReference type="AlphaFoldDB" id="A0A3P9M7Z8"/>
<dbReference type="GO" id="GO:0051225">
    <property type="term" value="P:spindle assembly"/>
    <property type="evidence" value="ECO:0007669"/>
    <property type="project" value="InterPro"/>
</dbReference>